<keyword evidence="2" id="KW-1185">Reference proteome</keyword>
<dbReference type="InterPro" id="IPR005358">
    <property type="entry name" value="Puta_zinc/iron-chelating_dom"/>
</dbReference>
<sequence>MSNLVAPKAGEQYRVLAATTENLQRIQERWVGLKERVEHKMQALAGKSRAAEGRLVEQAARAASGSKRIFWLRKAADAMAATAGGLAACRQGCSHCCHIAVLVSRAEAQVIAKETGVALNPKAGKYTMHNASQGDATGAAKETFGKPCPFLRDQACSIYDSRPLTCRQLLNMDEDDLLCQLIEGSAPEVPYMNTLDHSVAAVAILGGHQDYDDIRNWFVSRAPT</sequence>
<name>A0ABW2SDQ5_9BURK</name>
<proteinExistence type="predicted"/>
<protein>
    <submittedName>
        <fullName evidence="1">YkgJ family cysteine cluster protein</fullName>
    </submittedName>
</protein>
<dbReference type="Pfam" id="PF03692">
    <property type="entry name" value="CxxCxxCC"/>
    <property type="match status" value="1"/>
</dbReference>
<evidence type="ECO:0000313" key="1">
    <source>
        <dbReference type="EMBL" id="MFC7461042.1"/>
    </source>
</evidence>
<reference evidence="2" key="1">
    <citation type="journal article" date="2019" name="Int. J. Syst. Evol. Microbiol.">
        <title>The Global Catalogue of Microorganisms (GCM) 10K type strain sequencing project: providing services to taxonomists for standard genome sequencing and annotation.</title>
        <authorList>
            <consortium name="The Broad Institute Genomics Platform"/>
            <consortium name="The Broad Institute Genome Sequencing Center for Infectious Disease"/>
            <person name="Wu L."/>
            <person name="Ma J."/>
        </authorList>
    </citation>
    <scope>NUCLEOTIDE SEQUENCE [LARGE SCALE GENOMIC DNA]</scope>
    <source>
        <strain evidence="2">CCUG 53903</strain>
    </source>
</reference>
<evidence type="ECO:0000313" key="2">
    <source>
        <dbReference type="Proteomes" id="UP001596457"/>
    </source>
</evidence>
<gene>
    <name evidence="1" type="ORF">ACFQU0_11480</name>
</gene>
<comment type="caution">
    <text evidence="1">The sequence shown here is derived from an EMBL/GenBank/DDBJ whole genome shotgun (WGS) entry which is preliminary data.</text>
</comment>
<organism evidence="1 2">
    <name type="scientific">Hydrogenophaga defluvii</name>
    <dbReference type="NCBI Taxonomy" id="249410"/>
    <lineage>
        <taxon>Bacteria</taxon>
        <taxon>Pseudomonadati</taxon>
        <taxon>Pseudomonadota</taxon>
        <taxon>Betaproteobacteria</taxon>
        <taxon>Burkholderiales</taxon>
        <taxon>Comamonadaceae</taxon>
        <taxon>Hydrogenophaga</taxon>
    </lineage>
</organism>
<dbReference type="EMBL" id="JBHTBZ010000027">
    <property type="protein sequence ID" value="MFC7461042.1"/>
    <property type="molecule type" value="Genomic_DNA"/>
</dbReference>
<accession>A0ABW2SDQ5</accession>
<dbReference type="Proteomes" id="UP001596457">
    <property type="component" value="Unassembled WGS sequence"/>
</dbReference>
<dbReference type="RefSeq" id="WP_382200858.1">
    <property type="nucleotide sequence ID" value="NZ_JBHTBZ010000027.1"/>
</dbReference>